<name>A0ABW6P5T6_9NOCA</name>
<evidence type="ECO:0000313" key="2">
    <source>
        <dbReference type="Proteomes" id="UP001601442"/>
    </source>
</evidence>
<evidence type="ECO:0000313" key="1">
    <source>
        <dbReference type="EMBL" id="MFF0498514.1"/>
    </source>
</evidence>
<protein>
    <submittedName>
        <fullName evidence="1">Uncharacterized protein</fullName>
    </submittedName>
</protein>
<dbReference type="EMBL" id="JBIAMT010000003">
    <property type="protein sequence ID" value="MFF0498514.1"/>
    <property type="molecule type" value="Genomic_DNA"/>
</dbReference>
<dbReference type="Proteomes" id="UP001601442">
    <property type="component" value="Unassembled WGS sequence"/>
</dbReference>
<dbReference type="RefSeq" id="WP_387396028.1">
    <property type="nucleotide sequence ID" value="NZ_JBIAMT010000003.1"/>
</dbReference>
<accession>A0ABW6P5T6</accession>
<proteinExistence type="predicted"/>
<keyword evidence="2" id="KW-1185">Reference proteome</keyword>
<comment type="caution">
    <text evidence="1">The sequence shown here is derived from an EMBL/GenBank/DDBJ whole genome shotgun (WGS) entry which is preliminary data.</text>
</comment>
<reference evidence="1 2" key="1">
    <citation type="submission" date="2024-10" db="EMBL/GenBank/DDBJ databases">
        <title>The Natural Products Discovery Center: Release of the First 8490 Sequenced Strains for Exploring Actinobacteria Biosynthetic Diversity.</title>
        <authorList>
            <person name="Kalkreuter E."/>
            <person name="Kautsar S.A."/>
            <person name="Yang D."/>
            <person name="Bader C.D."/>
            <person name="Teijaro C.N."/>
            <person name="Fluegel L."/>
            <person name="Davis C.M."/>
            <person name="Simpson J.R."/>
            <person name="Lauterbach L."/>
            <person name="Steele A.D."/>
            <person name="Gui C."/>
            <person name="Meng S."/>
            <person name="Li G."/>
            <person name="Viehrig K."/>
            <person name="Ye F."/>
            <person name="Su P."/>
            <person name="Kiefer A.F."/>
            <person name="Nichols A."/>
            <person name="Cepeda A.J."/>
            <person name="Yan W."/>
            <person name="Fan B."/>
            <person name="Jiang Y."/>
            <person name="Adhikari A."/>
            <person name="Zheng C.-J."/>
            <person name="Schuster L."/>
            <person name="Cowan T.M."/>
            <person name="Smanski M.J."/>
            <person name="Chevrette M.G."/>
            <person name="De Carvalho L.P.S."/>
            <person name="Shen B."/>
        </authorList>
    </citation>
    <scope>NUCLEOTIDE SEQUENCE [LARGE SCALE GENOMIC DNA]</scope>
    <source>
        <strain evidence="1 2">NPDC004119</strain>
    </source>
</reference>
<sequence length="100" mass="11517">MVIDRAGDRPDVWYRTECDGSAVEWVRLAGEILVSRFDAEGFDSGSAPGNIHNCPTLAQARQRWPEYADLWTAVWREYEHIDHGAEQSFNQHALFFSEPY</sequence>
<organism evidence="1 2">
    <name type="scientific">Nocardia aobensis</name>
    <dbReference type="NCBI Taxonomy" id="257277"/>
    <lineage>
        <taxon>Bacteria</taxon>
        <taxon>Bacillati</taxon>
        <taxon>Actinomycetota</taxon>
        <taxon>Actinomycetes</taxon>
        <taxon>Mycobacteriales</taxon>
        <taxon>Nocardiaceae</taxon>
        <taxon>Nocardia</taxon>
    </lineage>
</organism>
<gene>
    <name evidence="1" type="ORF">ACFYU5_19065</name>
</gene>